<dbReference type="InterPro" id="IPR003593">
    <property type="entry name" value="AAA+_ATPase"/>
</dbReference>
<reference evidence="9" key="1">
    <citation type="journal article" date="2013" name="Genome Announc.">
        <title>First genome sequence of a syntrophic acetate-oxidizing bacterium, Tepidanaerobacter acetatoxydans strain Re1.</title>
        <authorList>
            <person name="Manzoor S."/>
            <person name="Bongcam-Rudloff E."/>
            <person name="Schnurer A."/>
            <person name="Muller B."/>
        </authorList>
    </citation>
    <scope>NUCLEOTIDE SEQUENCE [LARGE SCALE GENOMIC DNA]</scope>
    <source>
        <strain evidence="9">Re1</strain>
    </source>
</reference>
<dbReference type="SUPFAM" id="SSF55785">
    <property type="entry name" value="PYP-like sensor domain (PAS domain)"/>
    <property type="match status" value="1"/>
</dbReference>
<dbReference type="PANTHER" id="PTHR32071:SF57">
    <property type="entry name" value="C4-DICARBOXYLATE TRANSPORT TRANSCRIPTIONAL REGULATORY PROTEIN DCTD"/>
    <property type="match status" value="1"/>
</dbReference>
<dbReference type="InterPro" id="IPR002078">
    <property type="entry name" value="Sigma_54_int"/>
</dbReference>
<dbReference type="GO" id="GO:0005524">
    <property type="term" value="F:ATP binding"/>
    <property type="evidence" value="ECO:0007669"/>
    <property type="project" value="UniProtKB-KW"/>
</dbReference>
<dbReference type="SUPFAM" id="SSF52540">
    <property type="entry name" value="P-loop containing nucleoside triphosphate hydrolases"/>
    <property type="match status" value="1"/>
</dbReference>
<dbReference type="NCBIfam" id="TIGR04381">
    <property type="entry name" value="HTH_TypR"/>
    <property type="match status" value="1"/>
</dbReference>
<dbReference type="GO" id="GO:0006355">
    <property type="term" value="P:regulation of DNA-templated transcription"/>
    <property type="evidence" value="ECO:0007669"/>
    <property type="project" value="InterPro"/>
</dbReference>
<dbReference type="KEGG" id="tae:TepiRe1_2022"/>
<dbReference type="InterPro" id="IPR030828">
    <property type="entry name" value="HTH_TyrR"/>
</dbReference>
<dbReference type="Gene3D" id="3.30.450.20">
    <property type="entry name" value="PAS domain"/>
    <property type="match status" value="1"/>
</dbReference>
<dbReference type="KEGG" id="tep:TepRe1_1877"/>
<accession>F4LQK3</accession>
<dbReference type="PROSITE" id="PS50112">
    <property type="entry name" value="PAS"/>
    <property type="match status" value="1"/>
</dbReference>
<dbReference type="FunFam" id="3.40.50.300:FF:000006">
    <property type="entry name" value="DNA-binding transcriptional regulator NtrC"/>
    <property type="match status" value="1"/>
</dbReference>
<dbReference type="InterPro" id="IPR058031">
    <property type="entry name" value="AAA_lid_NorR"/>
</dbReference>
<name>F4LQK3_TEPAE</name>
<evidence type="ECO:0000313" key="9">
    <source>
        <dbReference type="Proteomes" id="UP000010802"/>
    </source>
</evidence>
<evidence type="ECO:0000256" key="2">
    <source>
        <dbReference type="ARBA" id="ARBA00022797"/>
    </source>
</evidence>
<evidence type="ECO:0000256" key="1">
    <source>
        <dbReference type="ARBA" id="ARBA00022741"/>
    </source>
</evidence>
<dbReference type="InterPro" id="IPR025662">
    <property type="entry name" value="Sigma_54_int_dom_ATP-bd_1"/>
</dbReference>
<dbReference type="Gene3D" id="1.10.10.60">
    <property type="entry name" value="Homeodomain-like"/>
    <property type="match status" value="1"/>
</dbReference>
<gene>
    <name evidence="8" type="ordered locus">TEPIRE1_2022</name>
</gene>
<dbReference type="Gene3D" id="3.30.70.260">
    <property type="match status" value="1"/>
</dbReference>
<dbReference type="CDD" id="cd00009">
    <property type="entry name" value="AAA"/>
    <property type="match status" value="1"/>
</dbReference>
<evidence type="ECO:0000256" key="4">
    <source>
        <dbReference type="ARBA" id="ARBA00029500"/>
    </source>
</evidence>
<dbReference type="PANTHER" id="PTHR32071">
    <property type="entry name" value="TRANSCRIPTIONAL REGULATORY PROTEIN"/>
    <property type="match status" value="1"/>
</dbReference>
<dbReference type="GO" id="GO:0003677">
    <property type="term" value="F:DNA binding"/>
    <property type="evidence" value="ECO:0007669"/>
    <property type="project" value="UniProtKB-KW"/>
</dbReference>
<dbReference type="RefSeq" id="WP_013778928.1">
    <property type="nucleotide sequence ID" value="NC_015519.1"/>
</dbReference>
<evidence type="ECO:0000259" key="5">
    <source>
        <dbReference type="PROSITE" id="PS50045"/>
    </source>
</evidence>
<dbReference type="PROSITE" id="PS50045">
    <property type="entry name" value="SIGMA54_INTERACT_4"/>
    <property type="match status" value="1"/>
</dbReference>
<evidence type="ECO:0000259" key="6">
    <source>
        <dbReference type="PROSITE" id="PS50112"/>
    </source>
</evidence>
<dbReference type="Gene3D" id="3.40.50.300">
    <property type="entry name" value="P-loop containing nucleotide triphosphate hydrolases"/>
    <property type="match status" value="1"/>
</dbReference>
<dbReference type="Proteomes" id="UP000010802">
    <property type="component" value="Chromosome"/>
</dbReference>
<keyword evidence="3" id="KW-0067">ATP-binding</keyword>
<dbReference type="SMART" id="SM00382">
    <property type="entry name" value="AAA"/>
    <property type="match status" value="1"/>
</dbReference>
<evidence type="ECO:0000256" key="3">
    <source>
        <dbReference type="ARBA" id="ARBA00022840"/>
    </source>
</evidence>
<dbReference type="Pfam" id="PF18024">
    <property type="entry name" value="HTH_50"/>
    <property type="match status" value="1"/>
</dbReference>
<dbReference type="InterPro" id="IPR000014">
    <property type="entry name" value="PAS"/>
</dbReference>
<dbReference type="STRING" id="1209989.TepRe1_1877"/>
<dbReference type="PROSITE" id="PS00675">
    <property type="entry name" value="SIGMA54_INTERACT_1"/>
    <property type="match status" value="1"/>
</dbReference>
<dbReference type="InterPro" id="IPR027417">
    <property type="entry name" value="P-loop_NTPase"/>
</dbReference>
<dbReference type="AlphaFoldDB" id="F4LQK3"/>
<evidence type="ECO:0000313" key="8">
    <source>
        <dbReference type="EMBL" id="CDI40874.1"/>
    </source>
</evidence>
<feature type="domain" description="Sigma-54 factor interaction" evidence="5">
    <location>
        <begin position="212"/>
        <end position="442"/>
    </location>
</feature>
<dbReference type="Pfam" id="PF00158">
    <property type="entry name" value="Sigma54_activat"/>
    <property type="match status" value="1"/>
</dbReference>
<dbReference type="HOGENOM" id="CLU_000445_8_1_9"/>
<protein>
    <recommendedName>
        <fullName evidence="4">HTH-type transcriptional regulatory protein TyrR</fullName>
    </recommendedName>
</protein>
<keyword evidence="9" id="KW-1185">Reference proteome</keyword>
<dbReference type="InterPro" id="IPR009057">
    <property type="entry name" value="Homeodomain-like_sf"/>
</dbReference>
<feature type="domain" description="ACT" evidence="7">
    <location>
        <begin position="12"/>
        <end position="96"/>
    </location>
</feature>
<proteinExistence type="predicted"/>
<dbReference type="InterPro" id="IPR035965">
    <property type="entry name" value="PAS-like_dom_sf"/>
</dbReference>
<keyword evidence="1" id="KW-0547">Nucleotide-binding</keyword>
<dbReference type="Pfam" id="PF00989">
    <property type="entry name" value="PAS"/>
    <property type="match status" value="1"/>
</dbReference>
<evidence type="ECO:0000259" key="7">
    <source>
        <dbReference type="PROSITE" id="PS51671"/>
    </source>
</evidence>
<organism evidence="8 9">
    <name type="scientific">Tepidanaerobacter acetatoxydans (strain DSM 21804 / JCM 16047 / Re1)</name>
    <dbReference type="NCBI Taxonomy" id="1209989"/>
    <lineage>
        <taxon>Bacteria</taxon>
        <taxon>Bacillati</taxon>
        <taxon>Bacillota</taxon>
        <taxon>Clostridia</taxon>
        <taxon>Thermosediminibacterales</taxon>
        <taxon>Tepidanaerobacteraceae</taxon>
        <taxon>Tepidanaerobacter</taxon>
    </lineage>
</organism>
<keyword evidence="2" id="KW-0058">Aromatic hydrocarbons catabolism</keyword>
<dbReference type="Pfam" id="PF25601">
    <property type="entry name" value="AAA_lid_14"/>
    <property type="match status" value="1"/>
</dbReference>
<dbReference type="OrthoDB" id="9803970at2"/>
<sequence>MGPSKSKKSKRIRFIGIKNRVGMANDILQAIASYNLNIMTMEVNPPYMSVQVEWGDICWDDFKEHMRKNIKEIHDIIEINMMDYEKQQKELQTVVNSMNDGLIAVDSYGSIIYFNTKAKMIFNLNENDINQNINEIIPKNVYDPQLDIEDRDGVELNGTFRNKKVNIISDIRIIKNDMEVKTGALIILREMTDIRRLMHSITRPSMMTFDDIIGESRALKETISIAKSVAPSNSSVMIRGESGTGKELFARAIHVESNRCSGPFVAVNCAAIPDTLLESEFFGYERGAFTGASSSGKQGFFELATHGTLFLDEIGDLPTHLQAKILRAIQEQKIRRIGGKNEVKIDVRIISATHRNLEKMIKEGTFREDLYYRLNVIPIFIPPLRERKEDIITLAEHFVENFGTNMGKEKLVITQEALNELLNHDWPGNARELQNVLERATILAEDKITEEHLLISQAEQIKAKKNNQTIKEILPVDLPKLLEKIEQNYLEKAYEEYRSSRKIAEVLNISHTTVINKIKRYGICK</sequence>
<dbReference type="InterPro" id="IPR002912">
    <property type="entry name" value="ACT_dom"/>
</dbReference>
<dbReference type="InterPro" id="IPR013767">
    <property type="entry name" value="PAS_fold"/>
</dbReference>
<dbReference type="PROSITE" id="PS51671">
    <property type="entry name" value="ACT"/>
    <property type="match status" value="1"/>
</dbReference>
<dbReference type="eggNOG" id="COG3829">
    <property type="taxonomic scope" value="Bacteria"/>
</dbReference>
<dbReference type="Gene3D" id="1.10.8.60">
    <property type="match status" value="1"/>
</dbReference>
<dbReference type="SUPFAM" id="SSF46689">
    <property type="entry name" value="Homeodomain-like"/>
    <property type="match status" value="1"/>
</dbReference>
<dbReference type="EMBL" id="HF563609">
    <property type="protein sequence ID" value="CDI40874.1"/>
    <property type="molecule type" value="Genomic_DNA"/>
</dbReference>
<feature type="domain" description="PAS" evidence="6">
    <location>
        <begin position="87"/>
        <end position="129"/>
    </location>
</feature>